<feature type="region of interest" description="Disordered" evidence="1">
    <location>
        <begin position="42"/>
        <end position="75"/>
    </location>
</feature>
<name>A0A9P9DLF6_9PLEO</name>
<gene>
    <name evidence="2" type="ORF">B0J11DRAFT_533469</name>
</gene>
<organism evidence="2 3">
    <name type="scientific">Dendryphion nanum</name>
    <dbReference type="NCBI Taxonomy" id="256645"/>
    <lineage>
        <taxon>Eukaryota</taxon>
        <taxon>Fungi</taxon>
        <taxon>Dikarya</taxon>
        <taxon>Ascomycota</taxon>
        <taxon>Pezizomycotina</taxon>
        <taxon>Dothideomycetes</taxon>
        <taxon>Pleosporomycetidae</taxon>
        <taxon>Pleosporales</taxon>
        <taxon>Torulaceae</taxon>
        <taxon>Dendryphion</taxon>
    </lineage>
</organism>
<reference evidence="2" key="1">
    <citation type="journal article" date="2021" name="Nat. Commun.">
        <title>Genetic determinants of endophytism in the Arabidopsis root mycobiome.</title>
        <authorList>
            <person name="Mesny F."/>
            <person name="Miyauchi S."/>
            <person name="Thiergart T."/>
            <person name="Pickel B."/>
            <person name="Atanasova L."/>
            <person name="Karlsson M."/>
            <person name="Huettel B."/>
            <person name="Barry K.W."/>
            <person name="Haridas S."/>
            <person name="Chen C."/>
            <person name="Bauer D."/>
            <person name="Andreopoulos W."/>
            <person name="Pangilinan J."/>
            <person name="LaButti K."/>
            <person name="Riley R."/>
            <person name="Lipzen A."/>
            <person name="Clum A."/>
            <person name="Drula E."/>
            <person name="Henrissat B."/>
            <person name="Kohler A."/>
            <person name="Grigoriev I.V."/>
            <person name="Martin F.M."/>
            <person name="Hacquard S."/>
        </authorList>
    </citation>
    <scope>NUCLEOTIDE SEQUENCE</scope>
    <source>
        <strain evidence="2">MPI-CAGE-CH-0243</strain>
    </source>
</reference>
<dbReference type="EMBL" id="JAGMWT010000010">
    <property type="protein sequence ID" value="KAH7121132.1"/>
    <property type="molecule type" value="Genomic_DNA"/>
</dbReference>
<keyword evidence="3" id="KW-1185">Reference proteome</keyword>
<accession>A0A9P9DLF6</accession>
<sequence length="75" mass="8425">MRIPLATSLSLLRSFQLFVPFSTPLARLANSYMYIFHSHITHDTQSPPPNSSLALPSVHPSIHPSTDPFTHKHFS</sequence>
<dbReference type="Proteomes" id="UP000700596">
    <property type="component" value="Unassembled WGS sequence"/>
</dbReference>
<comment type="caution">
    <text evidence="2">The sequence shown here is derived from an EMBL/GenBank/DDBJ whole genome shotgun (WGS) entry which is preliminary data.</text>
</comment>
<protein>
    <submittedName>
        <fullName evidence="2">Uncharacterized protein</fullName>
    </submittedName>
</protein>
<dbReference type="AlphaFoldDB" id="A0A9P9DLF6"/>
<evidence type="ECO:0000313" key="3">
    <source>
        <dbReference type="Proteomes" id="UP000700596"/>
    </source>
</evidence>
<proteinExistence type="predicted"/>
<evidence type="ECO:0000256" key="1">
    <source>
        <dbReference type="SAM" id="MobiDB-lite"/>
    </source>
</evidence>
<evidence type="ECO:0000313" key="2">
    <source>
        <dbReference type="EMBL" id="KAH7121132.1"/>
    </source>
</evidence>